<keyword evidence="1" id="KW-0472">Membrane</keyword>
<feature type="transmembrane region" description="Helical" evidence="1">
    <location>
        <begin position="80"/>
        <end position="101"/>
    </location>
</feature>
<feature type="transmembrane region" description="Helical" evidence="1">
    <location>
        <begin position="219"/>
        <end position="240"/>
    </location>
</feature>
<proteinExistence type="predicted"/>
<dbReference type="Proteomes" id="UP001209885">
    <property type="component" value="Unassembled WGS sequence"/>
</dbReference>
<evidence type="ECO:0000256" key="1">
    <source>
        <dbReference type="SAM" id="Phobius"/>
    </source>
</evidence>
<name>A0ABT3RVE6_9BACT</name>
<feature type="transmembrane region" description="Helical" evidence="1">
    <location>
        <begin position="107"/>
        <end position="126"/>
    </location>
</feature>
<evidence type="ECO:0000313" key="3">
    <source>
        <dbReference type="Proteomes" id="UP001209885"/>
    </source>
</evidence>
<keyword evidence="3" id="KW-1185">Reference proteome</keyword>
<evidence type="ECO:0008006" key="4">
    <source>
        <dbReference type="Google" id="ProtNLM"/>
    </source>
</evidence>
<evidence type="ECO:0000313" key="2">
    <source>
        <dbReference type="EMBL" id="MCX2745736.1"/>
    </source>
</evidence>
<feature type="transmembrane region" description="Helical" evidence="1">
    <location>
        <begin position="260"/>
        <end position="279"/>
    </location>
</feature>
<keyword evidence="1" id="KW-1133">Transmembrane helix</keyword>
<comment type="caution">
    <text evidence="2">The sequence shown here is derived from an EMBL/GenBank/DDBJ whole genome shotgun (WGS) entry which is preliminary data.</text>
</comment>
<dbReference type="InterPro" id="IPR036259">
    <property type="entry name" value="MFS_trans_sf"/>
</dbReference>
<feature type="transmembrane region" description="Helical" evidence="1">
    <location>
        <begin position="49"/>
        <end position="68"/>
    </location>
</feature>
<dbReference type="Gene3D" id="1.20.1250.20">
    <property type="entry name" value="MFS general substrate transporter like domains"/>
    <property type="match status" value="1"/>
</dbReference>
<keyword evidence="1" id="KW-0812">Transmembrane</keyword>
<feature type="transmembrane region" description="Helical" evidence="1">
    <location>
        <begin position="171"/>
        <end position="191"/>
    </location>
</feature>
<organism evidence="2 3">
    <name type="scientific">Mangrovivirga halotolerans</name>
    <dbReference type="NCBI Taxonomy" id="2993936"/>
    <lineage>
        <taxon>Bacteria</taxon>
        <taxon>Pseudomonadati</taxon>
        <taxon>Bacteroidota</taxon>
        <taxon>Cytophagia</taxon>
        <taxon>Cytophagales</taxon>
        <taxon>Mangrovivirgaceae</taxon>
        <taxon>Mangrovivirga</taxon>
    </lineage>
</organism>
<dbReference type="SUPFAM" id="SSF103473">
    <property type="entry name" value="MFS general substrate transporter"/>
    <property type="match status" value="1"/>
</dbReference>
<sequence>MARTFSIKWPQIWALIFLDIAILISWIAYHKYQPVVLDIFGFSSITKEFLIVQAIILLVTPPAAGIFADKIWLKRKEKLPIIKAGINLVTMVFMSVAFTVFFQPDGWWRFLVPILIVFWLILMNIFHSPAFSTFEMFVPEKKYPQVMALFIVLIQLAQAVEPVIIQLLEFFGGPLTFAVGGILVFATGFYLQKQFSKLNSSRKTNLKVKKAKDNESQPLLVFMMGLIFGIATNFFFNILPELISEFNLISFIDMGAATKTGIVIAFSALVCYPVSLLVSKVGINKAMIASIILSVLIGGLIYLTTGMFSTIMIFVFAIVYAGLSVSTIPNAFLRLNPVHKVFGLGLFFAAAELPNSIFEILSA</sequence>
<dbReference type="RefSeq" id="WP_266058334.1">
    <property type="nucleotide sequence ID" value="NZ_JAPFQN010000011.1"/>
</dbReference>
<feature type="transmembrane region" description="Helical" evidence="1">
    <location>
        <begin position="311"/>
        <end position="333"/>
    </location>
</feature>
<reference evidence="2 3" key="1">
    <citation type="submission" date="2022-11" db="EMBL/GenBank/DDBJ databases">
        <title>The characterization of three novel Bacteroidetes species and genomic analysis of their roles in tidal elemental geochemical cycles.</title>
        <authorList>
            <person name="Ma K."/>
        </authorList>
    </citation>
    <scope>NUCLEOTIDE SEQUENCE [LARGE SCALE GENOMIC DNA]</scope>
    <source>
        <strain evidence="2 3">M17</strain>
    </source>
</reference>
<feature type="transmembrane region" description="Helical" evidence="1">
    <location>
        <begin position="146"/>
        <end position="165"/>
    </location>
</feature>
<gene>
    <name evidence="2" type="ORF">OO013_17770</name>
</gene>
<dbReference type="EMBL" id="JAPFQN010000011">
    <property type="protein sequence ID" value="MCX2745736.1"/>
    <property type="molecule type" value="Genomic_DNA"/>
</dbReference>
<feature type="transmembrane region" description="Helical" evidence="1">
    <location>
        <begin position="286"/>
        <end position="305"/>
    </location>
</feature>
<accession>A0ABT3RVE6</accession>
<protein>
    <recommendedName>
        <fullName evidence="4">MFS transporter</fullName>
    </recommendedName>
</protein>
<feature type="transmembrane region" description="Helical" evidence="1">
    <location>
        <begin position="12"/>
        <end position="29"/>
    </location>
</feature>